<keyword evidence="2" id="KW-1185">Reference proteome</keyword>
<comment type="caution">
    <text evidence="1">The sequence shown here is derived from an EMBL/GenBank/DDBJ whole genome shotgun (WGS) entry which is preliminary data.</text>
</comment>
<protein>
    <submittedName>
        <fullName evidence="1">Uncharacterized protein</fullName>
    </submittedName>
</protein>
<accession>A0AAV9XLJ8</accession>
<dbReference type="AlphaFoldDB" id="A0AAV9XLJ8"/>
<organism evidence="1 2">
    <name type="scientific">Orbilia ellipsospora</name>
    <dbReference type="NCBI Taxonomy" id="2528407"/>
    <lineage>
        <taxon>Eukaryota</taxon>
        <taxon>Fungi</taxon>
        <taxon>Dikarya</taxon>
        <taxon>Ascomycota</taxon>
        <taxon>Pezizomycotina</taxon>
        <taxon>Orbiliomycetes</taxon>
        <taxon>Orbiliales</taxon>
        <taxon>Orbiliaceae</taxon>
        <taxon>Orbilia</taxon>
    </lineage>
</organism>
<reference evidence="1 2" key="1">
    <citation type="submission" date="2019-10" db="EMBL/GenBank/DDBJ databases">
        <authorList>
            <person name="Palmer J.M."/>
        </authorList>
    </citation>
    <scope>NUCLEOTIDE SEQUENCE [LARGE SCALE GENOMIC DNA]</scope>
    <source>
        <strain evidence="1 2">TWF694</strain>
    </source>
</reference>
<sequence length="220" mass="26065">MSCITTAGILVMSSHQFSTYIFAGFKNSEKSSMAAVTHELDKSLQVSDPSEYQKVWEQYHWWGEPEYSEDFVKVNLPTDEEHTKLSRLYGLRFWIYLHPDRTDSNFRMEWAMAHEFAHILNVSFNRPTAEDHINQGHGPEWLKFAKIIAKQMKLPNLAIYERPFAILIQNYIRRKEKDGTYGFGTAHEQTTDEEYEEVDRKRFRVRDDFIKRWEDGTLDV</sequence>
<dbReference type="Proteomes" id="UP001365542">
    <property type="component" value="Unassembled WGS sequence"/>
</dbReference>
<proteinExistence type="predicted"/>
<dbReference type="EMBL" id="JAVHJO010000002">
    <property type="protein sequence ID" value="KAK6542821.1"/>
    <property type="molecule type" value="Genomic_DNA"/>
</dbReference>
<evidence type="ECO:0000313" key="2">
    <source>
        <dbReference type="Proteomes" id="UP001365542"/>
    </source>
</evidence>
<name>A0AAV9XLJ8_9PEZI</name>
<evidence type="ECO:0000313" key="1">
    <source>
        <dbReference type="EMBL" id="KAK6542821.1"/>
    </source>
</evidence>
<gene>
    <name evidence="1" type="ORF">TWF694_006762</name>
</gene>